<evidence type="ECO:0008006" key="3">
    <source>
        <dbReference type="Google" id="ProtNLM"/>
    </source>
</evidence>
<dbReference type="SUPFAM" id="SSF89372">
    <property type="entry name" value="Fucose-specific lectin"/>
    <property type="match status" value="1"/>
</dbReference>
<sequence>MGERIGGSGLNATSIAAVNINSTTNNINLFYVDSLSENLYNMQFTNGAWTTPLPVAHRSFDAWNPFAGLGAAYSVGLDQLQVFFTGLDQRIYQYIGSNASQTTSTSWSQQPSSQRLWSNADYVGADITAVGWKNQIRFFQISQGKMAQGTLNNQTWSETFVA</sequence>
<dbReference type="OrthoDB" id="3504584at2759"/>
<evidence type="ECO:0000313" key="1">
    <source>
        <dbReference type="EMBL" id="KUJ21719.1"/>
    </source>
</evidence>
<organism evidence="1 2">
    <name type="scientific">Mollisia scopiformis</name>
    <name type="common">Conifer needle endophyte fungus</name>
    <name type="synonym">Phialocephala scopiformis</name>
    <dbReference type="NCBI Taxonomy" id="149040"/>
    <lineage>
        <taxon>Eukaryota</taxon>
        <taxon>Fungi</taxon>
        <taxon>Dikarya</taxon>
        <taxon>Ascomycota</taxon>
        <taxon>Pezizomycotina</taxon>
        <taxon>Leotiomycetes</taxon>
        <taxon>Helotiales</taxon>
        <taxon>Mollisiaceae</taxon>
        <taxon>Mollisia</taxon>
    </lineage>
</organism>
<dbReference type="KEGG" id="psco:LY89DRAFT_681140"/>
<gene>
    <name evidence="1" type="ORF">LY89DRAFT_681140</name>
</gene>
<evidence type="ECO:0000313" key="2">
    <source>
        <dbReference type="Proteomes" id="UP000070700"/>
    </source>
</evidence>
<reference evidence="1 2" key="1">
    <citation type="submission" date="2015-10" db="EMBL/GenBank/DDBJ databases">
        <title>Full genome of DAOMC 229536 Phialocephala scopiformis, a fungal endophyte of spruce producing the potent anti-insectan compound rugulosin.</title>
        <authorList>
            <consortium name="DOE Joint Genome Institute"/>
            <person name="Walker A.K."/>
            <person name="Frasz S.L."/>
            <person name="Seifert K.A."/>
            <person name="Miller J.D."/>
            <person name="Mondo S.J."/>
            <person name="Labutti K."/>
            <person name="Lipzen A."/>
            <person name="Dockter R."/>
            <person name="Kennedy M."/>
            <person name="Grigoriev I.V."/>
            <person name="Spatafora J.W."/>
        </authorList>
    </citation>
    <scope>NUCLEOTIDE SEQUENCE [LARGE SCALE GENOMIC DNA]</scope>
    <source>
        <strain evidence="1 2">CBS 120377</strain>
    </source>
</reference>
<dbReference type="AlphaFoldDB" id="A0A194XNN5"/>
<dbReference type="RefSeq" id="XP_018076074.1">
    <property type="nucleotide sequence ID" value="XM_018214213.1"/>
</dbReference>
<dbReference type="Gene3D" id="2.120.10.70">
    <property type="entry name" value="Fucose-specific lectin"/>
    <property type="match status" value="1"/>
</dbReference>
<name>A0A194XNN5_MOLSC</name>
<accession>A0A194XNN5</accession>
<proteinExistence type="predicted"/>
<keyword evidence="2" id="KW-1185">Reference proteome</keyword>
<dbReference type="InParanoid" id="A0A194XNN5"/>
<dbReference type="GeneID" id="28823939"/>
<dbReference type="Proteomes" id="UP000070700">
    <property type="component" value="Unassembled WGS sequence"/>
</dbReference>
<dbReference type="EMBL" id="KQ947407">
    <property type="protein sequence ID" value="KUJ21719.1"/>
    <property type="molecule type" value="Genomic_DNA"/>
</dbReference>
<protein>
    <recommendedName>
        <fullName evidence="3">Fucose-specific lectin</fullName>
    </recommendedName>
</protein>